<sequence>MKELRKGLNSLGKEITSFKEKFKGQDFELGIVISATREKDKPLVMGPTFFNRYRRVDFVLHIPYKKFDSSYDEFSYIVENLRSGLVSIFDKYSEDSSGINEVLQGILEMAPHP</sequence>
<organism evidence="1 2">
    <name type="scientific">Methylomonas koyamae</name>
    <dbReference type="NCBI Taxonomy" id="702114"/>
    <lineage>
        <taxon>Bacteria</taxon>
        <taxon>Pseudomonadati</taxon>
        <taxon>Pseudomonadota</taxon>
        <taxon>Gammaproteobacteria</taxon>
        <taxon>Methylococcales</taxon>
        <taxon>Methylococcaceae</taxon>
        <taxon>Methylomonas</taxon>
    </lineage>
</organism>
<protein>
    <submittedName>
        <fullName evidence="1">Uncharacterized protein</fullName>
    </submittedName>
</protein>
<gene>
    <name evidence="1" type="ORF">A1355_08970</name>
</gene>
<proteinExistence type="predicted"/>
<name>A0A177NFI6_9GAMM</name>
<dbReference type="AlphaFoldDB" id="A0A177NFI6"/>
<dbReference type="Proteomes" id="UP000077628">
    <property type="component" value="Unassembled WGS sequence"/>
</dbReference>
<accession>A0A177NFI6</accession>
<dbReference type="EMBL" id="LUUK01000182">
    <property type="protein sequence ID" value="OAI16838.1"/>
    <property type="molecule type" value="Genomic_DNA"/>
</dbReference>
<dbReference type="STRING" id="702114.A1355_08970"/>
<evidence type="ECO:0000313" key="2">
    <source>
        <dbReference type="Proteomes" id="UP000077628"/>
    </source>
</evidence>
<evidence type="ECO:0000313" key="1">
    <source>
        <dbReference type="EMBL" id="OAI16838.1"/>
    </source>
</evidence>
<reference evidence="2" key="1">
    <citation type="submission" date="2016-03" db="EMBL/GenBank/DDBJ databases">
        <authorList>
            <person name="Heylen K."/>
            <person name="De Vos P."/>
            <person name="Vekeman B."/>
        </authorList>
    </citation>
    <scope>NUCLEOTIDE SEQUENCE [LARGE SCALE GENOMIC DNA]</scope>
    <source>
        <strain evidence="2">R-45383</strain>
    </source>
</reference>
<keyword evidence="2" id="KW-1185">Reference proteome</keyword>
<comment type="caution">
    <text evidence="1">The sequence shown here is derived from an EMBL/GenBank/DDBJ whole genome shotgun (WGS) entry which is preliminary data.</text>
</comment>